<dbReference type="Proteomes" id="UP001176961">
    <property type="component" value="Unassembled WGS sequence"/>
</dbReference>
<evidence type="ECO:0000256" key="7">
    <source>
        <dbReference type="ARBA" id="ARBA00023146"/>
    </source>
</evidence>
<evidence type="ECO:0000256" key="3">
    <source>
        <dbReference type="ARBA" id="ARBA00022598"/>
    </source>
</evidence>
<evidence type="ECO:0000259" key="10">
    <source>
        <dbReference type="Pfam" id="PF00133"/>
    </source>
</evidence>
<reference evidence="11" key="1">
    <citation type="submission" date="2023-07" db="EMBL/GenBank/DDBJ databases">
        <authorList>
            <consortium name="CYATHOMIX"/>
        </authorList>
    </citation>
    <scope>NUCLEOTIDE SEQUENCE</scope>
    <source>
        <strain evidence="11">N/A</strain>
    </source>
</reference>
<dbReference type="InterPro" id="IPR002300">
    <property type="entry name" value="aa-tRNA-synth_Ia"/>
</dbReference>
<evidence type="ECO:0000256" key="4">
    <source>
        <dbReference type="ARBA" id="ARBA00022741"/>
    </source>
</evidence>
<name>A0AA36M7I7_CYLNA</name>
<evidence type="ECO:0000256" key="8">
    <source>
        <dbReference type="ARBA" id="ARBA00032665"/>
    </source>
</evidence>
<evidence type="ECO:0000256" key="2">
    <source>
        <dbReference type="ARBA" id="ARBA00013165"/>
    </source>
</evidence>
<dbReference type="PROSITE" id="PS00178">
    <property type="entry name" value="AA_TRNA_LIGASE_I"/>
    <property type="match status" value="1"/>
</dbReference>
<gene>
    <name evidence="11" type="ORF">CYNAS_LOCUS13144</name>
</gene>
<keyword evidence="4" id="KW-0547">Nucleotide-binding</keyword>
<dbReference type="EC" id="6.1.1.5" evidence="2"/>
<keyword evidence="5" id="KW-0067">ATP-binding</keyword>
<keyword evidence="12" id="KW-1185">Reference proteome</keyword>
<organism evidence="11 12">
    <name type="scientific">Cylicocyclus nassatus</name>
    <name type="common">Nematode worm</name>
    <dbReference type="NCBI Taxonomy" id="53992"/>
    <lineage>
        <taxon>Eukaryota</taxon>
        <taxon>Metazoa</taxon>
        <taxon>Ecdysozoa</taxon>
        <taxon>Nematoda</taxon>
        <taxon>Chromadorea</taxon>
        <taxon>Rhabditida</taxon>
        <taxon>Rhabditina</taxon>
        <taxon>Rhabditomorpha</taxon>
        <taxon>Strongyloidea</taxon>
        <taxon>Strongylidae</taxon>
        <taxon>Cylicocyclus</taxon>
    </lineage>
</organism>
<sequence>MSGLTTVPDNINFPAEEQKTLKCWNENKVFGKSLKLSADRPRYTFFDGPPFDTGLPHYGHILAGTIKDVVTRWAHQNGFYVERRFGWDTHGLPVEYEVDKTLDVKGPNDILEMGIGKYNAECRSIVMRYSHEWETTVARMGRWIDFKNDYKTLYPWFMESVWWAFSELFKKGLVYRGVKVMPYSTSCTTPLSNF</sequence>
<evidence type="ECO:0000256" key="1">
    <source>
        <dbReference type="ARBA" id="ARBA00005594"/>
    </source>
</evidence>
<evidence type="ECO:0000256" key="5">
    <source>
        <dbReference type="ARBA" id="ARBA00022840"/>
    </source>
</evidence>
<dbReference type="SUPFAM" id="SSF52374">
    <property type="entry name" value="Nucleotidylyl transferase"/>
    <property type="match status" value="1"/>
</dbReference>
<feature type="domain" description="Aminoacyl-tRNA synthetase class Ia" evidence="10">
    <location>
        <begin position="20"/>
        <end position="194"/>
    </location>
</feature>
<dbReference type="FunFam" id="3.40.50.620:FF:000023">
    <property type="entry name" value="Isoleucyl-tRNA synthetase,cytoplasmic"/>
    <property type="match status" value="1"/>
</dbReference>
<dbReference type="GO" id="GO:0006428">
    <property type="term" value="P:isoleucyl-tRNA aminoacylation"/>
    <property type="evidence" value="ECO:0007669"/>
    <property type="project" value="TreeGrafter"/>
</dbReference>
<evidence type="ECO:0000256" key="9">
    <source>
        <dbReference type="ARBA" id="ARBA00048359"/>
    </source>
</evidence>
<dbReference type="PANTHER" id="PTHR42780:SF1">
    <property type="entry name" value="ISOLEUCINE--TRNA LIGASE, CYTOPLASMIC"/>
    <property type="match status" value="1"/>
</dbReference>
<accession>A0AA36M7I7</accession>
<comment type="catalytic activity">
    <reaction evidence="9">
        <text>tRNA(Ile) + L-isoleucine + ATP = L-isoleucyl-tRNA(Ile) + AMP + diphosphate</text>
        <dbReference type="Rhea" id="RHEA:11060"/>
        <dbReference type="Rhea" id="RHEA-COMP:9666"/>
        <dbReference type="Rhea" id="RHEA-COMP:9695"/>
        <dbReference type="ChEBI" id="CHEBI:30616"/>
        <dbReference type="ChEBI" id="CHEBI:33019"/>
        <dbReference type="ChEBI" id="CHEBI:58045"/>
        <dbReference type="ChEBI" id="CHEBI:78442"/>
        <dbReference type="ChEBI" id="CHEBI:78528"/>
        <dbReference type="ChEBI" id="CHEBI:456215"/>
        <dbReference type="EC" id="6.1.1.5"/>
    </reaction>
</comment>
<protein>
    <recommendedName>
        <fullName evidence="2">isoleucine--tRNA ligase</fullName>
        <ecNumber evidence="2">6.1.1.5</ecNumber>
    </recommendedName>
    <alternativeName>
        <fullName evidence="8">Isoleucyl-tRNA synthetase</fullName>
    </alternativeName>
</protein>
<dbReference type="EMBL" id="CATQJL010000305">
    <property type="protein sequence ID" value="CAJ0601161.1"/>
    <property type="molecule type" value="Genomic_DNA"/>
</dbReference>
<keyword evidence="7" id="KW-0030">Aminoacyl-tRNA synthetase</keyword>
<evidence type="ECO:0000313" key="11">
    <source>
        <dbReference type="EMBL" id="CAJ0601161.1"/>
    </source>
</evidence>
<dbReference type="InterPro" id="IPR001412">
    <property type="entry name" value="aa-tRNA-synth_I_CS"/>
</dbReference>
<comment type="similarity">
    <text evidence="1">Belongs to the class-I aminoacyl-tRNA synthetase family.</text>
</comment>
<dbReference type="PANTHER" id="PTHR42780">
    <property type="entry name" value="SOLEUCYL-TRNA SYNTHETASE"/>
    <property type="match status" value="1"/>
</dbReference>
<keyword evidence="3" id="KW-0436">Ligase</keyword>
<dbReference type="Gene3D" id="3.40.50.620">
    <property type="entry name" value="HUPs"/>
    <property type="match status" value="1"/>
</dbReference>
<dbReference type="InterPro" id="IPR014729">
    <property type="entry name" value="Rossmann-like_a/b/a_fold"/>
</dbReference>
<comment type="caution">
    <text evidence="11">The sequence shown here is derived from an EMBL/GenBank/DDBJ whole genome shotgun (WGS) entry which is preliminary data.</text>
</comment>
<evidence type="ECO:0000313" key="12">
    <source>
        <dbReference type="Proteomes" id="UP001176961"/>
    </source>
</evidence>
<proteinExistence type="inferred from homology"/>
<keyword evidence="6" id="KW-0648">Protein biosynthesis</keyword>
<dbReference type="Pfam" id="PF00133">
    <property type="entry name" value="tRNA-synt_1"/>
    <property type="match status" value="1"/>
</dbReference>
<dbReference type="AlphaFoldDB" id="A0AA36M7I7"/>
<dbReference type="InterPro" id="IPR023586">
    <property type="entry name" value="Ile-tRNA-ligase_type2"/>
</dbReference>
<dbReference type="GO" id="GO:0004822">
    <property type="term" value="F:isoleucine-tRNA ligase activity"/>
    <property type="evidence" value="ECO:0007669"/>
    <property type="project" value="UniProtKB-EC"/>
</dbReference>
<evidence type="ECO:0000256" key="6">
    <source>
        <dbReference type="ARBA" id="ARBA00022917"/>
    </source>
</evidence>
<dbReference type="GO" id="GO:0005524">
    <property type="term" value="F:ATP binding"/>
    <property type="evidence" value="ECO:0007669"/>
    <property type="project" value="UniProtKB-KW"/>
</dbReference>